<evidence type="ECO:0000256" key="2">
    <source>
        <dbReference type="ARBA" id="ARBA00010617"/>
    </source>
</evidence>
<evidence type="ECO:0000256" key="5">
    <source>
        <dbReference type="ARBA" id="ARBA00023002"/>
    </source>
</evidence>
<accession>A0A087FX33</accession>
<reference evidence="10" key="1">
    <citation type="journal article" date="2015" name="Nat. Plants">
        <title>Genome expansion of Arabis alpina linked with retrotransposition and reduced symmetric DNA methylation.</title>
        <authorList>
            <person name="Willing E.M."/>
            <person name="Rawat V."/>
            <person name="Mandakova T."/>
            <person name="Maumus F."/>
            <person name="James G.V."/>
            <person name="Nordstroem K.J."/>
            <person name="Becker C."/>
            <person name="Warthmann N."/>
            <person name="Chica C."/>
            <person name="Szarzynska B."/>
            <person name="Zytnicki M."/>
            <person name="Albani M.C."/>
            <person name="Kiefer C."/>
            <person name="Bergonzi S."/>
            <person name="Castaings L."/>
            <person name="Mateos J.L."/>
            <person name="Berns M.C."/>
            <person name="Bujdoso N."/>
            <person name="Piofczyk T."/>
            <person name="de Lorenzo L."/>
            <person name="Barrero-Sicilia C."/>
            <person name="Mateos I."/>
            <person name="Piednoel M."/>
            <person name="Hagmann J."/>
            <person name="Chen-Min-Tao R."/>
            <person name="Iglesias-Fernandez R."/>
            <person name="Schuster S.C."/>
            <person name="Alonso-Blanco C."/>
            <person name="Roudier F."/>
            <person name="Carbonero P."/>
            <person name="Paz-Ares J."/>
            <person name="Davis S.J."/>
            <person name="Pecinka A."/>
            <person name="Quesneville H."/>
            <person name="Colot V."/>
            <person name="Lysak M.A."/>
            <person name="Weigel D."/>
            <person name="Coupland G."/>
            <person name="Schneeberger K."/>
        </authorList>
    </citation>
    <scope>NUCLEOTIDE SEQUENCE [LARGE SCALE GENOMIC DNA]</scope>
    <source>
        <strain evidence="10">cv. Pajares</strain>
    </source>
</reference>
<evidence type="ECO:0000256" key="1">
    <source>
        <dbReference type="ARBA" id="ARBA00001971"/>
    </source>
</evidence>
<dbReference type="PRINTS" id="PR00385">
    <property type="entry name" value="P450"/>
</dbReference>
<dbReference type="PANTHER" id="PTHR24296">
    <property type="entry name" value="CYTOCHROME P450"/>
    <property type="match status" value="1"/>
</dbReference>
<feature type="binding site" description="axial binding residue" evidence="8">
    <location>
        <position position="956"/>
    </location>
    <ligand>
        <name>heme</name>
        <dbReference type="ChEBI" id="CHEBI:30413"/>
    </ligand>
    <ligandPart>
        <name>Fe</name>
        <dbReference type="ChEBI" id="CHEBI:18248"/>
    </ligandPart>
</feature>
<evidence type="ECO:0000256" key="7">
    <source>
        <dbReference type="ARBA" id="ARBA00023033"/>
    </source>
</evidence>
<organism evidence="9 10">
    <name type="scientific">Arabis alpina</name>
    <name type="common">Alpine rock-cress</name>
    <dbReference type="NCBI Taxonomy" id="50452"/>
    <lineage>
        <taxon>Eukaryota</taxon>
        <taxon>Viridiplantae</taxon>
        <taxon>Streptophyta</taxon>
        <taxon>Embryophyta</taxon>
        <taxon>Tracheophyta</taxon>
        <taxon>Spermatophyta</taxon>
        <taxon>Magnoliopsida</taxon>
        <taxon>eudicotyledons</taxon>
        <taxon>Gunneridae</taxon>
        <taxon>Pentapetalae</taxon>
        <taxon>rosids</taxon>
        <taxon>malvids</taxon>
        <taxon>Brassicales</taxon>
        <taxon>Brassicaceae</taxon>
        <taxon>Arabideae</taxon>
        <taxon>Arabis</taxon>
    </lineage>
</organism>
<name>A0A087FX33_ARAAL</name>
<dbReference type="InterPro" id="IPR002401">
    <property type="entry name" value="Cyt_P450_E_grp-I"/>
</dbReference>
<dbReference type="GO" id="GO:0005506">
    <property type="term" value="F:iron ion binding"/>
    <property type="evidence" value="ECO:0007669"/>
    <property type="project" value="InterPro"/>
</dbReference>
<keyword evidence="7" id="KW-0503">Monooxygenase</keyword>
<evidence type="ECO:0008006" key="11">
    <source>
        <dbReference type="Google" id="ProtNLM"/>
    </source>
</evidence>
<dbReference type="SUPFAM" id="SSF48264">
    <property type="entry name" value="Cytochrome P450"/>
    <property type="match status" value="3"/>
</dbReference>
<dbReference type="CDD" id="cd11064">
    <property type="entry name" value="CYP86A"/>
    <property type="match status" value="2"/>
</dbReference>
<comment type="similarity">
    <text evidence="2">Belongs to the cytochrome P450 family.</text>
</comment>
<dbReference type="GO" id="GO:0016705">
    <property type="term" value="F:oxidoreductase activity, acting on paired donors, with incorporation or reduction of molecular oxygen"/>
    <property type="evidence" value="ECO:0007669"/>
    <property type="project" value="InterPro"/>
</dbReference>
<dbReference type="GO" id="GO:0006629">
    <property type="term" value="P:lipid metabolic process"/>
    <property type="evidence" value="ECO:0007669"/>
    <property type="project" value="UniProtKB-ARBA"/>
</dbReference>
<protein>
    <recommendedName>
        <fullName evidence="11">Cytochrome p450</fullName>
    </recommendedName>
</protein>
<dbReference type="GO" id="GO:0020037">
    <property type="term" value="F:heme binding"/>
    <property type="evidence" value="ECO:0007669"/>
    <property type="project" value="InterPro"/>
</dbReference>
<proteinExistence type="inferred from homology"/>
<keyword evidence="6 8" id="KW-0408">Iron</keyword>
<evidence type="ECO:0000256" key="4">
    <source>
        <dbReference type="ARBA" id="ARBA00022723"/>
    </source>
</evidence>
<evidence type="ECO:0000256" key="8">
    <source>
        <dbReference type="PIRSR" id="PIRSR602401-1"/>
    </source>
</evidence>
<dbReference type="InterPro" id="IPR036396">
    <property type="entry name" value="Cyt_P450_sf"/>
</dbReference>
<dbReference type="PRINTS" id="PR00463">
    <property type="entry name" value="EP450I"/>
</dbReference>
<keyword evidence="5" id="KW-0560">Oxidoreductase</keyword>
<gene>
    <name evidence="9" type="ORF">AALP_AAs38949U000100</name>
</gene>
<evidence type="ECO:0000256" key="6">
    <source>
        <dbReference type="ARBA" id="ARBA00023004"/>
    </source>
</evidence>
<dbReference type="EMBL" id="KL991626">
    <property type="protein sequence ID" value="KFK22185.1"/>
    <property type="molecule type" value="Genomic_DNA"/>
</dbReference>
<dbReference type="Proteomes" id="UP000029120">
    <property type="component" value="Unassembled WGS sequence"/>
</dbReference>
<keyword evidence="10" id="KW-1185">Reference proteome</keyword>
<comment type="cofactor">
    <cofactor evidence="1 8">
        <name>heme</name>
        <dbReference type="ChEBI" id="CHEBI:30413"/>
    </cofactor>
</comment>
<dbReference type="Gene3D" id="1.10.630.10">
    <property type="entry name" value="Cytochrome P450"/>
    <property type="match status" value="3"/>
</dbReference>
<dbReference type="Pfam" id="PF00067">
    <property type="entry name" value="p450"/>
    <property type="match status" value="2"/>
</dbReference>
<dbReference type="Gramene" id="KFK22185">
    <property type="protein sequence ID" value="KFK22185"/>
    <property type="gene ID" value="AALP_AAs38949U000100"/>
</dbReference>
<evidence type="ECO:0000313" key="9">
    <source>
        <dbReference type="EMBL" id="KFK22185.1"/>
    </source>
</evidence>
<dbReference type="InterPro" id="IPR017972">
    <property type="entry name" value="Cyt_P450_CS"/>
</dbReference>
<dbReference type="GO" id="GO:0004497">
    <property type="term" value="F:monooxygenase activity"/>
    <property type="evidence" value="ECO:0007669"/>
    <property type="project" value="UniProtKB-KW"/>
</dbReference>
<keyword evidence="4 8" id="KW-0479">Metal-binding</keyword>
<dbReference type="AlphaFoldDB" id="A0A087FX33"/>
<dbReference type="OrthoDB" id="1470350at2759"/>
<dbReference type="InterPro" id="IPR001128">
    <property type="entry name" value="Cyt_P450"/>
</dbReference>
<keyword evidence="3 8" id="KW-0349">Heme</keyword>
<evidence type="ECO:0000256" key="3">
    <source>
        <dbReference type="ARBA" id="ARBA00022617"/>
    </source>
</evidence>
<dbReference type="eggNOG" id="KOG0157">
    <property type="taxonomic scope" value="Eukaryota"/>
</dbReference>
<dbReference type="OMA" id="GMHINAQ"/>
<evidence type="ECO:0000313" key="10">
    <source>
        <dbReference type="Proteomes" id="UP000029120"/>
    </source>
</evidence>
<sequence length="964" mass="111262">MIFNSDGELWKNQRKAAQFMLNHHEFLKLSGSATRSKLKDGLVPLFNHFSEEEMVVDLQDVFQRFTFDTTFFLVTGLDPKSVSTEMPEAEYAKAIDDLGEGIFYRHVIPKFLWKLQNRIGLGQEKRMTEADATFDRVSAKYISAKRKEVRSQGLDHHSNVEGPEFQEVFEIFGDAIINTDGELWRDWRNALQDVFSHQGYPKFSTSTTRSKLKDGLVPFFNHLSDEDMVVDLQDVFLRYMFDTTFILVTGSDPRSLCIEMPEVEFAKALDDCGEAIVYRHITPRFLWKLQKWIGIGKEKKMMKADATFDRVCATYISAKRYEIKQGSTHNSNGEIEDLLTSFMKLDATKYEHLNLSDDRFLKDFIVSFMAAGRDSTASALTWFFWIMSEYPSVLTKILQEINTNIPRTASDQDKSSYVNKLVYLHATLSEVMRLYPPIPFERKSPVKPDVLPSGHKVKSNINILIFLYAMGRMKAVWGEDAMDFKPERWISETGGFRHEPSYKFFSFNAGPRTCLVFDYLKTLHSYPWNWPVLGMLPAVLVRFNRIDDAIWIIEKTNLTFIFRGPWFTRMNALVTVDPANIHHILSSNFSNYVKGPEFKEMFDVYGDAVFNTDADIWKNMRMSSQPMTNHQGFQKLSMNTTRSKLIDVLLPLFNHFAEEGTVVDLQDVFGRFTFDTTMATITGSDPRSLSIEMPEVDEFAKALDNAAEVVLYRHLMPRLVWKTLSWMGLWQEKKMTEASATIDRVCAKYISDKREEIRSLGITHHSEEESGEDILTSSMKLDTIKYEHLNTRDDRFFRDIILTFIVAGRDTIASALTWFFWLMSENPKMVTKIRQEIKTNLPRTGSGQEMFSSTDIKEFLNKLVYLHGALSETMRLYPPIPFERKLSVKQDVLPSGHKIEAKSNIIIPPYALGRMRAVWGEDAFEFKPERWVSETGGLRHEPSFKFLAFNAGPRTCIGNPEEDK</sequence>
<dbReference type="PROSITE" id="PS00086">
    <property type="entry name" value="CYTOCHROME_P450"/>
    <property type="match status" value="1"/>
</dbReference>